<dbReference type="GO" id="GO:0071949">
    <property type="term" value="F:FAD binding"/>
    <property type="evidence" value="ECO:0007669"/>
    <property type="project" value="InterPro"/>
</dbReference>
<dbReference type="InParanoid" id="A0A1S3J605"/>
<evidence type="ECO:0000313" key="4">
    <source>
        <dbReference type="RefSeq" id="XP_013405681.1"/>
    </source>
</evidence>
<dbReference type="KEGG" id="lak:106170382"/>
<name>A0A1S3J605_LINAN</name>
<dbReference type="PANTHER" id="PTHR43762">
    <property type="entry name" value="L-GULONOLACTONE OXIDASE"/>
    <property type="match status" value="1"/>
</dbReference>
<dbReference type="Pfam" id="PF01565">
    <property type="entry name" value="FAD_binding_4"/>
    <property type="match status" value="1"/>
</dbReference>
<dbReference type="PANTHER" id="PTHR43762:SF1">
    <property type="entry name" value="D-ARABINONO-1,4-LACTONE OXIDASE"/>
    <property type="match status" value="1"/>
</dbReference>
<dbReference type="InterPro" id="IPR016167">
    <property type="entry name" value="FAD-bd_PCMH_sub1"/>
</dbReference>
<dbReference type="InterPro" id="IPR016169">
    <property type="entry name" value="FAD-bd_PCMH_sub2"/>
</dbReference>
<evidence type="ECO:0000313" key="3">
    <source>
        <dbReference type="Proteomes" id="UP000085678"/>
    </source>
</evidence>
<dbReference type="RefSeq" id="XP_013405681.1">
    <property type="nucleotide sequence ID" value="XM_013550227.1"/>
</dbReference>
<dbReference type="Gene3D" id="3.30.43.10">
    <property type="entry name" value="Uridine Diphospho-n-acetylenolpyruvylglucosamine Reductase, domain 2"/>
    <property type="match status" value="1"/>
</dbReference>
<feature type="domain" description="FAD-binding PCMH-type" evidence="2">
    <location>
        <begin position="52"/>
        <end position="234"/>
    </location>
</feature>
<dbReference type="Gene3D" id="3.30.465.10">
    <property type="match status" value="1"/>
</dbReference>
<dbReference type="STRING" id="7574.A0A1S3J605"/>
<dbReference type="InterPro" id="IPR007173">
    <property type="entry name" value="ALO_C"/>
</dbReference>
<dbReference type="Pfam" id="PF04030">
    <property type="entry name" value="ALO"/>
    <property type="match status" value="1"/>
</dbReference>
<protein>
    <submittedName>
        <fullName evidence="4">D-arabinono-1,4-lactone oxidase-like isoform X1</fullName>
    </submittedName>
</protein>
<proteinExistence type="predicted"/>
<sequence>MVSPPISCLYACLLFNPDIATTPQLLEIQKCLQEFIGPAPTVQLESFSNWEGSAIYDHVFVTKPRTAEEIQRTVSAAATCGIQVRAVGNAHTADQVWGGRGHVHINMSELTLEGGKRVIMQPEIAGKKVASVKVAAGVTLAELNNEIAKHGHVFHLGPLIGEVTIGGAIATSAHSGFYHEPSIGGYMTRVKLVDGRGDIREFNQNSDADVLKALRCHLGLLGILFEIELEVIQQVVVNFQHVFTPLRNLFSPTVLRDLILENDFVNMFYVPYNSLTEEEAKEVTHTGTVPRSWDSGNDLVLIRIINQISAKRNFEDERPPSVPKITYNKVAFEVQLSYPVSVVKNLTDVLFLNILGIPAVDSMEYVTVDPNFTNGAAAMQALSLLLNRVSYLKGIQPMQEGLFRWFKGADCFLCPASKSRFRGKNGKPDEFEHYVSFHSHSQPTSTMEIMQFQAFGTALVTEWDKLGQYGRPHWGKGLHVFPSLKERLRSSYGDNLDKFKSVRRELDQYGVFTNVFLRELFNINKP</sequence>
<dbReference type="AlphaFoldDB" id="A0A1S3J605"/>
<keyword evidence="1" id="KW-0560">Oxidoreductase</keyword>
<dbReference type="InterPro" id="IPR010031">
    <property type="entry name" value="FAD_lactone_oxidase-like"/>
</dbReference>
<gene>
    <name evidence="4" type="primary">LOC106170382</name>
</gene>
<dbReference type="SUPFAM" id="SSF56176">
    <property type="entry name" value="FAD-binding/transporter-associated domain-like"/>
    <property type="match status" value="1"/>
</dbReference>
<dbReference type="OrthoDB" id="610608at2759"/>
<dbReference type="Proteomes" id="UP000085678">
    <property type="component" value="Unplaced"/>
</dbReference>
<dbReference type="PROSITE" id="PS51387">
    <property type="entry name" value="FAD_PCMH"/>
    <property type="match status" value="1"/>
</dbReference>
<reference evidence="4" key="1">
    <citation type="submission" date="2025-08" db="UniProtKB">
        <authorList>
            <consortium name="RefSeq"/>
        </authorList>
    </citation>
    <scope>IDENTIFICATION</scope>
    <source>
        <tissue evidence="4">Gonads</tissue>
    </source>
</reference>
<evidence type="ECO:0000259" key="2">
    <source>
        <dbReference type="PROSITE" id="PS51387"/>
    </source>
</evidence>
<dbReference type="GeneID" id="106170382"/>
<accession>A0A1S3J605</accession>
<organism evidence="3 4">
    <name type="scientific">Lingula anatina</name>
    <name type="common">Brachiopod</name>
    <name type="synonym">Lingula unguis</name>
    <dbReference type="NCBI Taxonomy" id="7574"/>
    <lineage>
        <taxon>Eukaryota</taxon>
        <taxon>Metazoa</taxon>
        <taxon>Spiralia</taxon>
        <taxon>Lophotrochozoa</taxon>
        <taxon>Brachiopoda</taxon>
        <taxon>Linguliformea</taxon>
        <taxon>Lingulata</taxon>
        <taxon>Lingulida</taxon>
        <taxon>Linguloidea</taxon>
        <taxon>Lingulidae</taxon>
        <taxon>Lingula</taxon>
    </lineage>
</organism>
<keyword evidence="3" id="KW-1185">Reference proteome</keyword>
<dbReference type="InterPro" id="IPR006094">
    <property type="entry name" value="Oxid_FAD_bind_N"/>
</dbReference>
<dbReference type="InterPro" id="IPR016166">
    <property type="entry name" value="FAD-bd_PCMH"/>
</dbReference>
<dbReference type="GO" id="GO:0003885">
    <property type="term" value="F:D-arabinono-1,4-lactone oxidase activity"/>
    <property type="evidence" value="ECO:0007669"/>
    <property type="project" value="InterPro"/>
</dbReference>
<dbReference type="GO" id="GO:0016020">
    <property type="term" value="C:membrane"/>
    <property type="evidence" value="ECO:0007669"/>
    <property type="project" value="InterPro"/>
</dbReference>
<dbReference type="InterPro" id="IPR036318">
    <property type="entry name" value="FAD-bd_PCMH-like_sf"/>
</dbReference>
<evidence type="ECO:0000256" key="1">
    <source>
        <dbReference type="ARBA" id="ARBA00023002"/>
    </source>
</evidence>